<gene>
    <name evidence="1" type="ORF">ARTSIC4J27_94</name>
</gene>
<comment type="caution">
    <text evidence="1">The sequence shown here is derived from an EMBL/GenBank/DDBJ whole genome shotgun (WGS) entry which is preliminary data.</text>
</comment>
<dbReference type="Pfam" id="PF08922">
    <property type="entry name" value="DUF1905"/>
    <property type="match status" value="1"/>
</dbReference>
<name>A0A024GWC1_9MICC</name>
<dbReference type="OrthoDB" id="9808666at2"/>
<organism evidence="1 2">
    <name type="scientific">Pseudarthrobacter siccitolerans</name>
    <dbReference type="NCBI Taxonomy" id="861266"/>
    <lineage>
        <taxon>Bacteria</taxon>
        <taxon>Bacillati</taxon>
        <taxon>Actinomycetota</taxon>
        <taxon>Actinomycetes</taxon>
        <taxon>Micrococcales</taxon>
        <taxon>Micrococcaceae</taxon>
        <taxon>Pseudarthrobacter</taxon>
    </lineage>
</organism>
<dbReference type="InterPro" id="IPR037079">
    <property type="entry name" value="AF2212/PG0164-like_sf"/>
</dbReference>
<reference evidence="2" key="1">
    <citation type="journal article" date="2014" name="Genome Announc.">
        <title>Genome Sequence of Arthrobacter siccitolerans 4J27, a Xeroprotectant-Producing Desiccation-Tolerant Microorganism.</title>
        <authorList>
            <person name="Manzanera M."/>
            <person name="Santa-Cruz-Calvo L."/>
            <person name="Vilchez J.I."/>
            <person name="Garcia-Fontana C."/>
            <person name="Silva-Castro G.A."/>
            <person name="Calvo C."/>
            <person name="Gonzalez-Lopez J."/>
        </authorList>
    </citation>
    <scope>NUCLEOTIDE SEQUENCE [LARGE SCALE GENOMIC DNA]</scope>
    <source>
        <strain evidence="2">4J27</strain>
    </source>
</reference>
<evidence type="ECO:0008006" key="3">
    <source>
        <dbReference type="Google" id="ProtNLM"/>
    </source>
</evidence>
<dbReference type="InterPro" id="IPR015018">
    <property type="entry name" value="DUF1905"/>
</dbReference>
<dbReference type="AlphaFoldDB" id="A0A024GWC1"/>
<proteinExistence type="predicted"/>
<protein>
    <recommendedName>
        <fullName evidence="3">DUF1905 domain-containing protein</fullName>
    </recommendedName>
</protein>
<dbReference type="RefSeq" id="WP_050053263.1">
    <property type="nucleotide sequence ID" value="NZ_CAQI01000025.1"/>
</dbReference>
<evidence type="ECO:0000313" key="1">
    <source>
        <dbReference type="EMBL" id="CCQ44170.1"/>
    </source>
</evidence>
<keyword evidence="2" id="KW-1185">Reference proteome</keyword>
<dbReference type="SUPFAM" id="SSF141694">
    <property type="entry name" value="AF2212/PG0164-like"/>
    <property type="match status" value="1"/>
</dbReference>
<accession>A0A024GWC1</accession>
<dbReference type="Proteomes" id="UP000035722">
    <property type="component" value="Unassembled WGS sequence"/>
</dbReference>
<sequence length="100" mass="10885">MTPSYSFKAVLWLYPGEAGWHFVTLPEEVADDVRVQTAGASKAFGSIKVTAGIGGHSWQTSLFRDNKTSSYLLPVKKAVRDKAKIGEGDEVTVHLSFDAL</sequence>
<dbReference type="EMBL" id="CAQI01000025">
    <property type="protein sequence ID" value="CCQ44170.1"/>
    <property type="molecule type" value="Genomic_DNA"/>
</dbReference>
<evidence type="ECO:0000313" key="2">
    <source>
        <dbReference type="Proteomes" id="UP000035722"/>
    </source>
</evidence>
<dbReference type="Gene3D" id="2.40.30.100">
    <property type="entry name" value="AF2212/PG0164-like"/>
    <property type="match status" value="1"/>
</dbReference>